<feature type="region of interest" description="Disordered" evidence="1">
    <location>
        <begin position="263"/>
        <end position="293"/>
    </location>
</feature>
<dbReference type="AlphaFoldDB" id="A0AAV5VK15"/>
<accession>A0AAV5VK15</accession>
<protein>
    <submittedName>
        <fullName evidence="2">Uncharacterized protein</fullName>
    </submittedName>
</protein>
<sequence>TRQRKLKATSAAPNYAAKNGLVVNTKLRGELRRIRVEDIREEVTRISAVIDESEREKRKRIEALVRETNNAVEGMEQFLDETSAEYNSMLERFSPPEEKSIDEIVAKMEEEFRSVFDVYKSEMVFDMGSMRGSFVDGGEEEVMSSRSGASSEFTAVTGASDRNPQKLSWKMMEEDVKRIKIRCEANVTREMELMDKIAIENQAIEQEKIKNAAARHEEAEEMHENEKKIDRLMKEIEELESPLPELDRIGVLTAEIDELKEERRKIDGQIEEVNNRTRRARSRSEHASRPSRD</sequence>
<reference evidence="2" key="1">
    <citation type="submission" date="2023-10" db="EMBL/GenBank/DDBJ databases">
        <title>Genome assembly of Pristionchus species.</title>
        <authorList>
            <person name="Yoshida K."/>
            <person name="Sommer R.J."/>
        </authorList>
    </citation>
    <scope>NUCLEOTIDE SEQUENCE</scope>
    <source>
        <strain evidence="2">RS5133</strain>
    </source>
</reference>
<organism evidence="2 3">
    <name type="scientific">Pristionchus fissidentatus</name>
    <dbReference type="NCBI Taxonomy" id="1538716"/>
    <lineage>
        <taxon>Eukaryota</taxon>
        <taxon>Metazoa</taxon>
        <taxon>Ecdysozoa</taxon>
        <taxon>Nematoda</taxon>
        <taxon>Chromadorea</taxon>
        <taxon>Rhabditida</taxon>
        <taxon>Rhabditina</taxon>
        <taxon>Diplogasteromorpha</taxon>
        <taxon>Diplogasteroidea</taxon>
        <taxon>Neodiplogasteridae</taxon>
        <taxon>Pristionchus</taxon>
    </lineage>
</organism>
<dbReference type="Proteomes" id="UP001432322">
    <property type="component" value="Unassembled WGS sequence"/>
</dbReference>
<dbReference type="EMBL" id="BTSY01000003">
    <property type="protein sequence ID" value="GMT19864.1"/>
    <property type="molecule type" value="Genomic_DNA"/>
</dbReference>
<proteinExistence type="predicted"/>
<gene>
    <name evidence="2" type="ORF">PFISCL1PPCAC_11161</name>
</gene>
<evidence type="ECO:0000256" key="1">
    <source>
        <dbReference type="SAM" id="MobiDB-lite"/>
    </source>
</evidence>
<name>A0AAV5VK15_9BILA</name>
<feature type="compositionally biased region" description="Basic and acidic residues" evidence="1">
    <location>
        <begin position="282"/>
        <end position="293"/>
    </location>
</feature>
<feature type="non-terminal residue" evidence="2">
    <location>
        <position position="1"/>
    </location>
</feature>
<comment type="caution">
    <text evidence="2">The sequence shown here is derived from an EMBL/GenBank/DDBJ whole genome shotgun (WGS) entry which is preliminary data.</text>
</comment>
<evidence type="ECO:0000313" key="3">
    <source>
        <dbReference type="Proteomes" id="UP001432322"/>
    </source>
</evidence>
<evidence type="ECO:0000313" key="2">
    <source>
        <dbReference type="EMBL" id="GMT19864.1"/>
    </source>
</evidence>
<keyword evidence="3" id="KW-1185">Reference proteome</keyword>